<keyword evidence="8 14" id="KW-0862">Zinc</keyword>
<feature type="binding site" evidence="14">
    <location>
        <position position="392"/>
    </location>
    <ligand>
        <name>Zn(2+)</name>
        <dbReference type="ChEBI" id="CHEBI:29105"/>
        <label>2</label>
    </ligand>
</feature>
<evidence type="ECO:0000313" key="18">
    <source>
        <dbReference type="EMBL" id="CAH2238161.1"/>
    </source>
</evidence>
<dbReference type="InterPro" id="IPR001952">
    <property type="entry name" value="Alkaline_phosphatase"/>
</dbReference>
<evidence type="ECO:0000256" key="15">
    <source>
        <dbReference type="RuleBase" id="RU003946"/>
    </source>
</evidence>
<dbReference type="Gene3D" id="3.40.720.10">
    <property type="entry name" value="Alkaline Phosphatase, subunit A"/>
    <property type="match status" value="1"/>
</dbReference>
<comment type="similarity">
    <text evidence="2 15">Belongs to the alkaline phosphatase family.</text>
</comment>
<feature type="binding site" evidence="14">
    <location>
        <position position="191"/>
    </location>
    <ligand>
        <name>Mg(2+)</name>
        <dbReference type="ChEBI" id="CHEBI:18420"/>
    </ligand>
</feature>
<evidence type="ECO:0000256" key="1">
    <source>
        <dbReference type="ARBA" id="ARBA00004609"/>
    </source>
</evidence>
<dbReference type="EMBL" id="CAKXAJ010025322">
    <property type="protein sequence ID" value="CAH2238161.1"/>
    <property type="molecule type" value="Genomic_DNA"/>
</dbReference>
<dbReference type="Proteomes" id="UP000838756">
    <property type="component" value="Unassembled WGS sequence"/>
</dbReference>
<dbReference type="CDD" id="cd16012">
    <property type="entry name" value="ALP"/>
    <property type="match status" value="1"/>
</dbReference>
<feature type="binding site" evidence="14">
    <location>
        <position position="76"/>
    </location>
    <ligand>
        <name>Zn(2+)</name>
        <dbReference type="ChEBI" id="CHEBI:29105"/>
        <label>2</label>
    </ligand>
</feature>
<comment type="subcellular location">
    <subcellularLocation>
        <location evidence="1">Cell membrane</location>
        <topology evidence="1">Lipid-anchor</topology>
        <topology evidence="1">GPI-anchor</topology>
    </subcellularLocation>
</comment>
<dbReference type="GO" id="GO:0046872">
    <property type="term" value="F:metal ion binding"/>
    <property type="evidence" value="ECO:0007669"/>
    <property type="project" value="UniProtKB-KW"/>
</dbReference>
<dbReference type="InterPro" id="IPR018299">
    <property type="entry name" value="Alkaline_phosphatase_AS"/>
</dbReference>
<evidence type="ECO:0000256" key="12">
    <source>
        <dbReference type="ARBA" id="ARBA00023288"/>
    </source>
</evidence>
<feature type="active site" description="Phosphoserine intermediate" evidence="13">
    <location>
        <position position="126"/>
    </location>
</feature>
<dbReference type="InterPro" id="IPR017850">
    <property type="entry name" value="Alkaline_phosphatase_core_sf"/>
</dbReference>
<dbReference type="GO" id="GO:0005886">
    <property type="term" value="C:plasma membrane"/>
    <property type="evidence" value="ECO:0007669"/>
    <property type="project" value="UniProtKB-SubCell"/>
</dbReference>
<keyword evidence="12" id="KW-0449">Lipoprotein</keyword>
<dbReference type="PROSITE" id="PS00123">
    <property type="entry name" value="ALKALINE_PHOSPHATASE"/>
    <property type="match status" value="1"/>
</dbReference>
<organism evidence="18 19">
    <name type="scientific">Pararge aegeria aegeria</name>
    <dbReference type="NCBI Taxonomy" id="348720"/>
    <lineage>
        <taxon>Eukaryota</taxon>
        <taxon>Metazoa</taxon>
        <taxon>Ecdysozoa</taxon>
        <taxon>Arthropoda</taxon>
        <taxon>Hexapoda</taxon>
        <taxon>Insecta</taxon>
        <taxon>Pterygota</taxon>
        <taxon>Neoptera</taxon>
        <taxon>Endopterygota</taxon>
        <taxon>Lepidoptera</taxon>
        <taxon>Glossata</taxon>
        <taxon>Ditrysia</taxon>
        <taxon>Papilionoidea</taxon>
        <taxon>Nymphalidae</taxon>
        <taxon>Satyrinae</taxon>
        <taxon>Satyrini</taxon>
        <taxon>Parargina</taxon>
        <taxon>Pararge</taxon>
    </lineage>
</organism>
<evidence type="ECO:0000256" key="6">
    <source>
        <dbReference type="ARBA" id="ARBA00022723"/>
    </source>
</evidence>
<proteinExistence type="inferred from homology"/>
<evidence type="ECO:0000256" key="13">
    <source>
        <dbReference type="PIRSR" id="PIRSR601952-1"/>
    </source>
</evidence>
<protein>
    <recommendedName>
        <fullName evidence="3 16">Alkaline phosphatase</fullName>
        <ecNumber evidence="3 16">3.1.3.1</ecNumber>
    </recommendedName>
</protein>
<feature type="binding site" evidence="14">
    <location>
        <position position="391"/>
    </location>
    <ligand>
        <name>Zn(2+)</name>
        <dbReference type="ChEBI" id="CHEBI:29105"/>
        <label>2</label>
    </ligand>
</feature>
<accession>A0A8S4RPA0</accession>
<feature type="binding site" evidence="14">
    <location>
        <position position="345"/>
    </location>
    <ligand>
        <name>Mg(2+)</name>
        <dbReference type="ChEBI" id="CHEBI:18420"/>
    </ligand>
</feature>
<feature type="binding site" evidence="14">
    <location>
        <position position="354"/>
    </location>
    <ligand>
        <name>Zn(2+)</name>
        <dbReference type="ChEBI" id="CHEBI:29105"/>
        <label>2</label>
    </ligand>
</feature>
<evidence type="ECO:0000256" key="4">
    <source>
        <dbReference type="ARBA" id="ARBA00022475"/>
    </source>
</evidence>
<keyword evidence="7 16" id="KW-0378">Hydrolase</keyword>
<evidence type="ECO:0000256" key="7">
    <source>
        <dbReference type="ARBA" id="ARBA00022801"/>
    </source>
</evidence>
<evidence type="ECO:0000256" key="10">
    <source>
        <dbReference type="ARBA" id="ARBA00023136"/>
    </source>
</evidence>
<evidence type="ECO:0000256" key="5">
    <source>
        <dbReference type="ARBA" id="ARBA00022622"/>
    </source>
</evidence>
<comment type="cofactor">
    <cofactor evidence="14">
        <name>Zn(2+)</name>
        <dbReference type="ChEBI" id="CHEBI:29105"/>
    </cofactor>
    <text evidence="14">Binds 2 Zn(2+) ions.</text>
</comment>
<feature type="binding site" evidence="14">
    <location>
        <position position="76"/>
    </location>
    <ligand>
        <name>Mg(2+)</name>
        <dbReference type="ChEBI" id="CHEBI:18420"/>
    </ligand>
</feature>
<evidence type="ECO:0000256" key="2">
    <source>
        <dbReference type="ARBA" id="ARBA00005984"/>
    </source>
</evidence>
<evidence type="ECO:0000256" key="11">
    <source>
        <dbReference type="ARBA" id="ARBA00023180"/>
    </source>
</evidence>
<dbReference type="GO" id="GO:0004035">
    <property type="term" value="F:alkaline phosphatase activity"/>
    <property type="evidence" value="ECO:0007669"/>
    <property type="project" value="UniProtKB-EC"/>
</dbReference>
<comment type="caution">
    <text evidence="18">The sequence shown here is derived from an EMBL/GenBank/DDBJ whole genome shotgun (WGS) entry which is preliminary data.</text>
</comment>
<feature type="chain" id="PRO_5035890007" description="Alkaline phosphatase" evidence="17">
    <location>
        <begin position="22"/>
        <end position="514"/>
    </location>
</feature>
<comment type="cofactor">
    <cofactor evidence="14">
        <name>Mg(2+)</name>
        <dbReference type="ChEBI" id="CHEBI:18420"/>
    </cofactor>
    <text evidence="14">Binds 1 Mg(2+) ion.</text>
</comment>
<comment type="catalytic activity">
    <reaction evidence="16">
        <text>a phosphate monoester + H2O = an alcohol + phosphate</text>
        <dbReference type="Rhea" id="RHEA:15017"/>
        <dbReference type="ChEBI" id="CHEBI:15377"/>
        <dbReference type="ChEBI" id="CHEBI:30879"/>
        <dbReference type="ChEBI" id="CHEBI:43474"/>
        <dbReference type="ChEBI" id="CHEBI:67140"/>
        <dbReference type="EC" id="3.1.3.1"/>
    </reaction>
</comment>
<dbReference type="PRINTS" id="PR00113">
    <property type="entry name" value="ALKPHPHTASE"/>
</dbReference>
<dbReference type="SMART" id="SM00098">
    <property type="entry name" value="alkPPc"/>
    <property type="match status" value="1"/>
</dbReference>
<evidence type="ECO:0000256" key="17">
    <source>
        <dbReference type="SAM" id="SignalP"/>
    </source>
</evidence>
<keyword evidence="6 14" id="KW-0479">Metal-binding</keyword>
<keyword evidence="4" id="KW-1003">Cell membrane</keyword>
<keyword evidence="5" id="KW-0336">GPI-anchor</keyword>
<keyword evidence="11" id="KW-0325">Glycoprotein</keyword>
<dbReference type="GO" id="GO:0098552">
    <property type="term" value="C:side of membrane"/>
    <property type="evidence" value="ECO:0007669"/>
    <property type="project" value="UniProtKB-KW"/>
</dbReference>
<dbReference type="PANTHER" id="PTHR11596">
    <property type="entry name" value="ALKALINE PHOSPHATASE"/>
    <property type="match status" value="1"/>
</dbReference>
<evidence type="ECO:0000256" key="14">
    <source>
        <dbReference type="PIRSR" id="PIRSR601952-2"/>
    </source>
</evidence>
<dbReference type="AlphaFoldDB" id="A0A8S4RPA0"/>
<dbReference type="EC" id="3.1.3.1" evidence="3 16"/>
<dbReference type="PANTHER" id="PTHR11596:SF91">
    <property type="entry name" value="ALKALINE PHOSPHATASE-RELATED"/>
    <property type="match status" value="1"/>
</dbReference>
<dbReference type="Pfam" id="PF00245">
    <property type="entry name" value="Alk_phosphatase"/>
    <property type="match status" value="1"/>
</dbReference>
<evidence type="ECO:0000256" key="16">
    <source>
        <dbReference type="RuleBase" id="RU003947"/>
    </source>
</evidence>
<keyword evidence="10" id="KW-0472">Membrane</keyword>
<dbReference type="FunFam" id="3.40.720.10:FF:000008">
    <property type="entry name" value="Alkaline phosphatase"/>
    <property type="match status" value="1"/>
</dbReference>
<dbReference type="OrthoDB" id="5818554at2759"/>
<dbReference type="SUPFAM" id="SSF53649">
    <property type="entry name" value="Alkaline phosphatase-like"/>
    <property type="match status" value="1"/>
</dbReference>
<keyword evidence="17" id="KW-0732">Signal</keyword>
<sequence length="514" mass="56294">MLNLNIARTLLFLGCVVCSNGRSLQANNKNLLSTRSLFDEKNKEHWKIQAQWTLRTKLETPLNKKVAKNVILFLGDGMSIPTLAATRVYIGRKFGHTGEELKLSFESFPYTGLAKTYCVDHNVADSACSGTAYLSGIKGNSGTLGLSGAVKRGDCKGQKDDANTVTGLMDWAQKAGKSTGIVTTTRVTHASPAAAYAHSADRKWEADADLPRQGLRCEDIASQLVGGRVGSSIDVIFGGGRKNFYSRNDKDSSGNFGYRNDGRNLIREWLLNKQSHGVAPTYIENKRELLNLDKRKHKTVLGLFASDHMPYNLEAGISDPSLSEMTQKAIEILSQNQNGYMLFVEGGRIDTAHHETKARKALDETAELAKAVEAALRMVDPENTLIVVTSDHSHTMSYSGYSKRGSDILGLANAKYNASDNLPYSTLSYANGPGYKPPTDFRRHNLMLDNMNSLNYTFPSMVPIPRETHGGEDVAVFAKGPWAHLFTGNYEQSFIPHAIAYAACIGPGLTKCNL</sequence>
<reference evidence="18" key="1">
    <citation type="submission" date="2022-03" db="EMBL/GenBank/DDBJ databases">
        <authorList>
            <person name="Lindestad O."/>
        </authorList>
    </citation>
    <scope>NUCLEOTIDE SEQUENCE</scope>
</reference>
<evidence type="ECO:0000313" key="19">
    <source>
        <dbReference type="Proteomes" id="UP000838756"/>
    </source>
</evidence>
<feature type="binding site" evidence="14">
    <location>
        <position position="350"/>
    </location>
    <ligand>
        <name>Zn(2+)</name>
        <dbReference type="ChEBI" id="CHEBI:29105"/>
        <label>2</label>
    </ligand>
</feature>
<feature type="binding site" evidence="14">
    <location>
        <position position="189"/>
    </location>
    <ligand>
        <name>Mg(2+)</name>
        <dbReference type="ChEBI" id="CHEBI:18420"/>
    </ligand>
</feature>
<feature type="signal peptide" evidence="17">
    <location>
        <begin position="1"/>
        <end position="21"/>
    </location>
</feature>
<feature type="binding site" evidence="14">
    <location>
        <position position="469"/>
    </location>
    <ligand>
        <name>Zn(2+)</name>
        <dbReference type="ChEBI" id="CHEBI:29105"/>
        <label>2</label>
    </ligand>
</feature>
<keyword evidence="9 14" id="KW-0460">Magnesium</keyword>
<evidence type="ECO:0000256" key="3">
    <source>
        <dbReference type="ARBA" id="ARBA00012647"/>
    </source>
</evidence>
<evidence type="ECO:0000256" key="9">
    <source>
        <dbReference type="ARBA" id="ARBA00022842"/>
    </source>
</evidence>
<name>A0A8S4RPA0_9NEOP</name>
<evidence type="ECO:0000256" key="8">
    <source>
        <dbReference type="ARBA" id="ARBA00022833"/>
    </source>
</evidence>
<gene>
    <name evidence="18" type="primary">jg22089</name>
    <name evidence="18" type="ORF">PAEG_LOCUS15308</name>
</gene>
<keyword evidence="19" id="KW-1185">Reference proteome</keyword>